<organism evidence="2 3">
    <name type="scientific">Paraburkholderia ribeironis</name>
    <dbReference type="NCBI Taxonomy" id="1247936"/>
    <lineage>
        <taxon>Bacteria</taxon>
        <taxon>Pseudomonadati</taxon>
        <taxon>Pseudomonadota</taxon>
        <taxon>Betaproteobacteria</taxon>
        <taxon>Burkholderiales</taxon>
        <taxon>Burkholderiaceae</taxon>
        <taxon>Paraburkholderia</taxon>
    </lineage>
</organism>
<dbReference type="Gene3D" id="3.40.50.300">
    <property type="entry name" value="P-loop containing nucleotide triphosphate hydrolases"/>
    <property type="match status" value="2"/>
</dbReference>
<dbReference type="PANTHER" id="PTHR32114:SF2">
    <property type="entry name" value="ABC TRANSPORTER ABCH.3"/>
    <property type="match status" value="1"/>
</dbReference>
<dbReference type="CDD" id="cd00267">
    <property type="entry name" value="ABC_ATPase"/>
    <property type="match status" value="1"/>
</dbReference>
<dbReference type="Proteomes" id="UP000187012">
    <property type="component" value="Unassembled WGS sequence"/>
</dbReference>
<dbReference type="GO" id="GO:0016887">
    <property type="term" value="F:ATP hydrolysis activity"/>
    <property type="evidence" value="ECO:0007669"/>
    <property type="project" value="InterPro"/>
</dbReference>
<dbReference type="STRING" id="1247936.BN2475_430022"/>
<dbReference type="Pfam" id="PF13476">
    <property type="entry name" value="AAA_23"/>
    <property type="match status" value="1"/>
</dbReference>
<dbReference type="InterPro" id="IPR038729">
    <property type="entry name" value="Rad50/SbcC_AAA"/>
</dbReference>
<dbReference type="GO" id="GO:0006302">
    <property type="term" value="P:double-strand break repair"/>
    <property type="evidence" value="ECO:0007669"/>
    <property type="project" value="InterPro"/>
</dbReference>
<dbReference type="AlphaFoldDB" id="A0A1N7S963"/>
<proteinExistence type="predicted"/>
<evidence type="ECO:0000259" key="1">
    <source>
        <dbReference type="Pfam" id="PF13476"/>
    </source>
</evidence>
<dbReference type="RefSeq" id="WP_094781149.1">
    <property type="nucleotide sequence ID" value="NZ_CYGX02000043.1"/>
</dbReference>
<feature type="domain" description="Rad50/SbcC-type AAA" evidence="1">
    <location>
        <begin position="197"/>
        <end position="245"/>
    </location>
</feature>
<dbReference type="EMBL" id="CYGX02000043">
    <property type="protein sequence ID" value="SIT43507.1"/>
    <property type="molecule type" value="Genomic_DNA"/>
</dbReference>
<sequence>MIDTIRARDTMGHLLTNLEELEPGIFCGYKYHREQPYAAFYVDTTGDIEARAETLKEFQDRVIGGRYFDAPQNLRWNSYLYFLAERERFAEEPFRRAKSVLEGDRNYARKFVVAEDELNTSLSEQERATHGRAVPSRDPVTVWRTLLAAAGLQEVMGDSDIAPLVRRIFEGNQLTDSPDSEVVRSVPTVWERLFLRSLRIQHFRSFPTIRDFEFGAVNLIRGSNGVGKTSMLEAIEYLYCGANARSRHAGAARLEGTFGAERISLVTTDSTPAAELRERNMRWYGNLDLKKSTLHESFSTFNFLNTDAAVSLSQEKDSTRLRDDLANLLVGPEAARIWGRLERVEKELLSQRPVLQERHRRFSESVRQAQERIAEARAVPRSSDELAALFNSYLVLIDWRHVPTSVSDAVDTTLNPLGKLTVLLESSAFGPEGLVDIRRSEIGERIEEVRTAIERIESFQGSHAALEKRRREHLAATEACKVLMSCAERYRLYDKSKFEGLHIDERRLRDELAELVSVLNGVDATPLLGMDDVNPTLSLAELGKSLKTRQESLERSRDASHRLLESHRQSIHRMQALQEQLHSLAGSMFADGADPHTCPLCATVFEGDELQARIAASGTTSDDPDTGRLSASLRENSEQAATLASRLSALGKLAEFSEHVLGRPQAVSLKEALEAVASKRATLDARKSQLEAVGRTLSELEPLRLTADEFALIVEKLAEAVSGAVNLPAIEALETRLEEDNERLSADLVDIDVEQTKLNASWQSFAATFKHTPLGDWQEAKQKLTKYEVALKLLSDTLSQIVPLIEERSDMTVAEMLPAFRAAQQAQLKLMEAFAREKHAVDVVTRLEGESRSAASERDTARDVLVRLQSALGAIATLKETSSLTSFTNEALVARITEIGDIFHRIHTPQEFAVQIGGDAFLRRREGTARVSLSQVSTGQRAAFALSIFLGMNLSAVTAPPIMLIDDPVAHIDDMNTLSFLDYLRDIVVAGSCQIFFATADDKLAALFSHKFSFLGDDFRTHELTRDS</sequence>
<dbReference type="PANTHER" id="PTHR32114">
    <property type="entry name" value="ABC TRANSPORTER ABCH.3"/>
    <property type="match status" value="1"/>
</dbReference>
<dbReference type="SUPFAM" id="SSF52540">
    <property type="entry name" value="P-loop containing nucleoside triphosphate hydrolases"/>
    <property type="match status" value="1"/>
</dbReference>
<dbReference type="OrthoDB" id="8670240at2"/>
<dbReference type="InterPro" id="IPR027417">
    <property type="entry name" value="P-loop_NTPase"/>
</dbReference>
<name>A0A1N7S963_9BURK</name>
<evidence type="ECO:0000313" key="3">
    <source>
        <dbReference type="Proteomes" id="UP000187012"/>
    </source>
</evidence>
<protein>
    <recommendedName>
        <fullName evidence="1">Rad50/SbcC-type AAA domain-containing protein</fullName>
    </recommendedName>
</protein>
<accession>A0A1N7S963</accession>
<gene>
    <name evidence="2" type="ORF">BN2475_430022</name>
</gene>
<evidence type="ECO:0000313" key="2">
    <source>
        <dbReference type="EMBL" id="SIT43507.1"/>
    </source>
</evidence>
<keyword evidence="3" id="KW-1185">Reference proteome</keyword>
<reference evidence="2 3" key="1">
    <citation type="submission" date="2016-12" db="EMBL/GenBank/DDBJ databases">
        <authorList>
            <person name="Song W.-J."/>
            <person name="Kurnit D.M."/>
        </authorList>
    </citation>
    <scope>NUCLEOTIDE SEQUENCE [LARGE SCALE GENOMIC DNA]</scope>
    <source>
        <strain evidence="2 3">STM7296</strain>
    </source>
</reference>